<sequence length="275" mass="30685">MSLNIPNARFCINRKIAPSLTLPQFFKLVSQLGIHNVELRNDMPSGRVTDDLTGDEVKSLARESGIRIVTINALYPFNQLNEEVLQRARQLLSDAQAVGAESLVLCPLNDGTRISAADTISALKTLAPLFAEAGIQGLVEPLGFPQSSLRSATQAQTLIHEAGVPFRLLIDTFHHHLFEDAEQTFEQEVEIQQIGLVHLSGVTDPRPVDQLTDEERIMLSADDRLRSKQQVERLEKMGYTGLYAFEPFSSVMNNWQEADITREIRNSIQLLNHSA</sequence>
<dbReference type="PIRSF" id="PIRSF036778">
    <property type="entry name" value="UCP036778"/>
    <property type="match status" value="1"/>
</dbReference>
<dbReference type="InterPro" id="IPR036237">
    <property type="entry name" value="Xyl_isomerase-like_sf"/>
</dbReference>
<dbReference type="GO" id="GO:0016853">
    <property type="term" value="F:isomerase activity"/>
    <property type="evidence" value="ECO:0007669"/>
    <property type="project" value="UniProtKB-KW"/>
</dbReference>
<accession>A0A1I5E237</accession>
<dbReference type="Proteomes" id="UP000198968">
    <property type="component" value="Unassembled WGS sequence"/>
</dbReference>
<dbReference type="Pfam" id="PF01261">
    <property type="entry name" value="AP_endonuc_2"/>
    <property type="match status" value="1"/>
</dbReference>
<dbReference type="InterPro" id="IPR050417">
    <property type="entry name" value="Sugar_Epim/Isomerase"/>
</dbReference>
<dbReference type="InterPro" id="IPR014621">
    <property type="entry name" value="UCP036778_sugar_epimerase"/>
</dbReference>
<name>A0A1I5E237_9GAMM</name>
<dbReference type="AlphaFoldDB" id="A0A1I5E237"/>
<gene>
    <name evidence="3" type="ORF">SAMN05428971_2732</name>
</gene>
<dbReference type="OrthoDB" id="2274384at2"/>
<dbReference type="EMBL" id="FOVG01000003">
    <property type="protein sequence ID" value="SFO05574.1"/>
    <property type="molecule type" value="Genomic_DNA"/>
</dbReference>
<feature type="domain" description="Xylose isomerase-like TIM barrel" evidence="2">
    <location>
        <begin position="26"/>
        <end position="260"/>
    </location>
</feature>
<dbReference type="PANTHER" id="PTHR43489:SF7">
    <property type="entry name" value="3-DEHYDRO-D-GULOSIDE 4-EPIMERASE-RELATED"/>
    <property type="match status" value="1"/>
</dbReference>
<evidence type="ECO:0000313" key="3">
    <source>
        <dbReference type="EMBL" id="SFO05574.1"/>
    </source>
</evidence>
<keyword evidence="4" id="KW-1185">Reference proteome</keyword>
<dbReference type="SUPFAM" id="SSF51658">
    <property type="entry name" value="Xylose isomerase-like"/>
    <property type="match status" value="1"/>
</dbReference>
<dbReference type="RefSeq" id="WP_090964536.1">
    <property type="nucleotide sequence ID" value="NZ_FOVG01000003.1"/>
</dbReference>
<evidence type="ECO:0000259" key="2">
    <source>
        <dbReference type="Pfam" id="PF01261"/>
    </source>
</evidence>
<protein>
    <submittedName>
        <fullName evidence="3">2-keto-myo-inositol isomerase</fullName>
    </submittedName>
</protein>
<reference evidence="4" key="1">
    <citation type="submission" date="2016-10" db="EMBL/GenBank/DDBJ databases">
        <authorList>
            <person name="Varghese N."/>
            <person name="Submissions S."/>
        </authorList>
    </citation>
    <scope>NUCLEOTIDE SEQUENCE [LARGE SCALE GENOMIC DNA]</scope>
    <source>
        <strain evidence="4">OV426</strain>
    </source>
</reference>
<evidence type="ECO:0000256" key="1">
    <source>
        <dbReference type="ARBA" id="ARBA00023235"/>
    </source>
</evidence>
<proteinExistence type="predicted"/>
<organism evidence="3 4">
    <name type="scientific">Candidatus Pantoea varia</name>
    <dbReference type="NCBI Taxonomy" id="1881036"/>
    <lineage>
        <taxon>Bacteria</taxon>
        <taxon>Pseudomonadati</taxon>
        <taxon>Pseudomonadota</taxon>
        <taxon>Gammaproteobacteria</taxon>
        <taxon>Enterobacterales</taxon>
        <taxon>Erwiniaceae</taxon>
        <taxon>Pantoea</taxon>
    </lineage>
</organism>
<keyword evidence="1 3" id="KW-0413">Isomerase</keyword>
<evidence type="ECO:0000313" key="4">
    <source>
        <dbReference type="Proteomes" id="UP000198968"/>
    </source>
</evidence>
<dbReference type="InterPro" id="IPR013022">
    <property type="entry name" value="Xyl_isomerase-like_TIM-brl"/>
</dbReference>
<dbReference type="Gene3D" id="3.20.20.150">
    <property type="entry name" value="Divalent-metal-dependent TIM barrel enzymes"/>
    <property type="match status" value="1"/>
</dbReference>
<dbReference type="PANTHER" id="PTHR43489">
    <property type="entry name" value="ISOMERASE"/>
    <property type="match status" value="1"/>
</dbReference>